<dbReference type="GO" id="GO:0046677">
    <property type="term" value="P:response to antibiotic"/>
    <property type="evidence" value="ECO:0007669"/>
    <property type="project" value="InterPro"/>
</dbReference>
<dbReference type="EMBL" id="AQPW01000016">
    <property type="protein sequence ID" value="EON32164.1"/>
    <property type="molecule type" value="Genomic_DNA"/>
</dbReference>
<dbReference type="RefSeq" id="WP_010843272.1">
    <property type="nucleotide sequence ID" value="NZ_AQPW01000016.1"/>
</dbReference>
<dbReference type="OrthoDB" id="33989at2"/>
<comment type="caution">
    <text evidence="2">The sequence shown here is derived from an EMBL/GenBank/DDBJ whole genome shotgun (WGS) entry which is preliminary data.</text>
</comment>
<reference evidence="2 3" key="1">
    <citation type="journal article" date="2013" name="Genome Announc.">
        <title>Draft Genome Sequence of a Benzothiophene-Desulfurizing Bacterium, Gordona terrae Strain C-6.</title>
        <authorList>
            <person name="Wang W."/>
            <person name="Ma T."/>
            <person name="Ren Y."/>
            <person name="Li G."/>
        </authorList>
    </citation>
    <scope>NUCLEOTIDE SEQUENCE [LARGE SCALE GENOMIC DNA]</scope>
    <source>
        <strain evidence="2 3">C-6</strain>
    </source>
</reference>
<dbReference type="SUPFAM" id="SSF56601">
    <property type="entry name" value="beta-lactamase/transpeptidase-like"/>
    <property type="match status" value="1"/>
</dbReference>
<protein>
    <submittedName>
        <fullName evidence="2">Beta-lactamase</fullName>
    </submittedName>
</protein>
<proteinExistence type="predicted"/>
<evidence type="ECO:0000313" key="2">
    <source>
        <dbReference type="EMBL" id="EON32164.1"/>
    </source>
</evidence>
<feature type="domain" description="Beta-lactamase class A catalytic" evidence="1">
    <location>
        <begin position="43"/>
        <end position="276"/>
    </location>
</feature>
<dbReference type="InterPro" id="IPR012338">
    <property type="entry name" value="Beta-lactam/transpept-like"/>
</dbReference>
<dbReference type="Gene3D" id="3.40.710.10">
    <property type="entry name" value="DD-peptidase/beta-lactamase superfamily"/>
    <property type="match status" value="1"/>
</dbReference>
<dbReference type="InterPro" id="IPR000871">
    <property type="entry name" value="Beta-lactam_class-A"/>
</dbReference>
<dbReference type="AlphaFoldDB" id="R7Y8U0"/>
<accession>R7Y8U0</accession>
<dbReference type="Pfam" id="PF13354">
    <property type="entry name" value="Beta-lactamase2"/>
    <property type="match status" value="1"/>
</dbReference>
<gene>
    <name evidence="2" type="ORF">GTC6_14316</name>
</gene>
<dbReference type="PANTHER" id="PTHR35333">
    <property type="entry name" value="BETA-LACTAMASE"/>
    <property type="match status" value="1"/>
</dbReference>
<name>R7Y8U0_9ACTN</name>
<dbReference type="PATRIC" id="fig|1316928.3.peg.2890"/>
<dbReference type="GO" id="GO:0008800">
    <property type="term" value="F:beta-lactamase activity"/>
    <property type="evidence" value="ECO:0007669"/>
    <property type="project" value="InterPro"/>
</dbReference>
<dbReference type="PANTHER" id="PTHR35333:SF3">
    <property type="entry name" value="BETA-LACTAMASE-TYPE TRANSPEPTIDASE FOLD CONTAINING PROTEIN"/>
    <property type="match status" value="1"/>
</dbReference>
<sequence length="318" mass="34026">MSASTSLPAPVRAELDRVIRETFTDAGCSGCMHARTIGPTPVEFSHDADAPVVLASVYKLAVLISLCRLADRGDIDLAASITVEPTRWAPGPTGLALFTDPVTMTWRDLATSMMTVSDNVAADVILTHIGLPRIHADLNQLGLAHTRIVGGVAELHERLQRETGTSTVAEAFAALADPDIDPSVSAYDAAYSSSATPRDCTTLLDAIWTDRAASAASCEFIRQTMRKQVFTSRLASGFPFRRVSVAGKTGTLVAVRNEVGVIEFPGELPVAIAVFTMSARSEMALPEVDRAIGEVARSVVTELRTPTTDHKPPFQQRP</sequence>
<dbReference type="GO" id="GO:0030655">
    <property type="term" value="P:beta-lactam antibiotic catabolic process"/>
    <property type="evidence" value="ECO:0007669"/>
    <property type="project" value="InterPro"/>
</dbReference>
<dbReference type="Proteomes" id="UP000013569">
    <property type="component" value="Unassembled WGS sequence"/>
</dbReference>
<evidence type="ECO:0000259" key="1">
    <source>
        <dbReference type="Pfam" id="PF13354"/>
    </source>
</evidence>
<organism evidence="2 3">
    <name type="scientific">Gordonia terrae C-6</name>
    <dbReference type="NCBI Taxonomy" id="1316928"/>
    <lineage>
        <taxon>Bacteria</taxon>
        <taxon>Bacillati</taxon>
        <taxon>Actinomycetota</taxon>
        <taxon>Actinomycetes</taxon>
        <taxon>Mycobacteriales</taxon>
        <taxon>Gordoniaceae</taxon>
        <taxon>Gordonia</taxon>
    </lineage>
</organism>
<evidence type="ECO:0000313" key="3">
    <source>
        <dbReference type="Proteomes" id="UP000013569"/>
    </source>
</evidence>
<dbReference type="InterPro" id="IPR045155">
    <property type="entry name" value="Beta-lactam_cat"/>
</dbReference>